<evidence type="ECO:0000313" key="1">
    <source>
        <dbReference type="EMBL" id="SMY13181.1"/>
    </source>
</evidence>
<dbReference type="GO" id="GO:0047355">
    <property type="term" value="F:CDP-glycerol glycerophosphotransferase activity"/>
    <property type="evidence" value="ECO:0007669"/>
    <property type="project" value="InterPro"/>
</dbReference>
<reference evidence="2" key="1">
    <citation type="submission" date="2017-03" db="EMBL/GenBank/DDBJ databases">
        <authorList>
            <person name="Monnet C."/>
        </authorList>
    </citation>
    <scope>NUCLEOTIDE SEQUENCE [LARGE SCALE GENOMIC DNA]</scope>
    <source>
        <strain evidence="2">SJ5-8</strain>
    </source>
</reference>
<evidence type="ECO:0000313" key="2">
    <source>
        <dbReference type="Proteomes" id="UP000234462"/>
    </source>
</evidence>
<name>A0A2H1L8F7_9MICO</name>
<dbReference type="Proteomes" id="UP000234462">
    <property type="component" value="Unassembled WGS sequence"/>
</dbReference>
<dbReference type="Pfam" id="PF04464">
    <property type="entry name" value="Glyphos_transf"/>
    <property type="match status" value="1"/>
</dbReference>
<keyword evidence="1" id="KW-0808">Transferase</keyword>
<dbReference type="RefSeq" id="WP_246076144.1">
    <property type="nucleotide sequence ID" value="NZ_FXZM01000019.1"/>
</dbReference>
<protein>
    <submittedName>
        <fullName evidence="1">CDP-Glycerol:Poly(Glycerophosphate) glycerophosphotransferase</fullName>
    </submittedName>
</protein>
<gene>
    <name evidence="1" type="ORF">BJEO58_02791</name>
</gene>
<accession>A0A2H1L8F7</accession>
<sequence>MKAWAQSQAQALVRSRAWTATSAWIRGGRKRGRPAGHEIHGIPVSAQIVAYFGDNAEKTYQLTQWLPVLEKLNEHHPVLLVFRKLGALREVKGTTQLPMVFVRRFEDLATLYFENDYKLAIYVNNGVTNFQSLSYAPMVHVHVNHGESDKISMVSNQAKAYDKTLIAGRAALERHRAALLDFDESKLIAVGRPQLDVPREPDLPPSGLRTLMYAPTWEGENESNNYTSIDRYGVDIMRALLDVPRSRVLYKPHPRVEDTTDPDIAEADAQIRALIEEAGEPHSVKMQGDILAMFTDVDLLVTDISSVGLDFLYLRPESPLLLTDRRTDAPQLHRDAPISRCTPVIDAGSIAGVDEMVRAQLEADEHRDARSRMRTFYFGEGGIGTSTTAFLTTITELVEERGRKLAAFTRQSSSMEATD</sequence>
<proteinExistence type="predicted"/>
<keyword evidence="2" id="KW-1185">Reference proteome</keyword>
<organism evidence="1 2">
    <name type="scientific">Brevibacterium jeotgali</name>
    <dbReference type="NCBI Taxonomy" id="1262550"/>
    <lineage>
        <taxon>Bacteria</taxon>
        <taxon>Bacillati</taxon>
        <taxon>Actinomycetota</taxon>
        <taxon>Actinomycetes</taxon>
        <taxon>Micrococcales</taxon>
        <taxon>Brevibacteriaceae</taxon>
        <taxon>Brevibacterium</taxon>
    </lineage>
</organism>
<dbReference type="EMBL" id="FXZM01000019">
    <property type="protein sequence ID" value="SMY13181.1"/>
    <property type="molecule type" value="Genomic_DNA"/>
</dbReference>
<dbReference type="InterPro" id="IPR007554">
    <property type="entry name" value="Glycerophosphate_synth"/>
</dbReference>
<dbReference type="InterPro" id="IPR043148">
    <property type="entry name" value="TagF_C"/>
</dbReference>
<dbReference type="AlphaFoldDB" id="A0A2H1L8F7"/>
<dbReference type="GO" id="GO:0016020">
    <property type="term" value="C:membrane"/>
    <property type="evidence" value="ECO:0007669"/>
    <property type="project" value="InterPro"/>
</dbReference>
<dbReference type="Gene3D" id="3.40.50.12580">
    <property type="match status" value="1"/>
</dbReference>